<gene>
    <name evidence="1" type="ORF">LCGC14_1397830</name>
</gene>
<proteinExistence type="predicted"/>
<evidence type="ECO:0000313" key="1">
    <source>
        <dbReference type="EMBL" id="KKM74693.1"/>
    </source>
</evidence>
<accession>A0A0F9JY74</accession>
<dbReference type="EMBL" id="LAZR01009098">
    <property type="protein sequence ID" value="KKM74693.1"/>
    <property type="molecule type" value="Genomic_DNA"/>
</dbReference>
<reference evidence="1" key="1">
    <citation type="journal article" date="2015" name="Nature">
        <title>Complex archaea that bridge the gap between prokaryotes and eukaryotes.</title>
        <authorList>
            <person name="Spang A."/>
            <person name="Saw J.H."/>
            <person name="Jorgensen S.L."/>
            <person name="Zaremba-Niedzwiedzka K."/>
            <person name="Martijn J."/>
            <person name="Lind A.E."/>
            <person name="van Eijk R."/>
            <person name="Schleper C."/>
            <person name="Guy L."/>
            <person name="Ettema T.J."/>
        </authorList>
    </citation>
    <scope>NUCLEOTIDE SEQUENCE</scope>
</reference>
<sequence>MTTHHICIEVKDEGEWSWYCISGIWYAECHVLNQLVEMPDKLVPVYVQTQHDEYLEEHSTLIDK</sequence>
<protein>
    <submittedName>
        <fullName evidence="1">Uncharacterized protein</fullName>
    </submittedName>
</protein>
<comment type="caution">
    <text evidence="1">The sequence shown here is derived from an EMBL/GenBank/DDBJ whole genome shotgun (WGS) entry which is preliminary data.</text>
</comment>
<name>A0A0F9JY74_9ZZZZ</name>
<dbReference type="AlphaFoldDB" id="A0A0F9JY74"/>
<organism evidence="1">
    <name type="scientific">marine sediment metagenome</name>
    <dbReference type="NCBI Taxonomy" id="412755"/>
    <lineage>
        <taxon>unclassified sequences</taxon>
        <taxon>metagenomes</taxon>
        <taxon>ecological metagenomes</taxon>
    </lineage>
</organism>